<keyword evidence="3" id="KW-1185">Reference proteome</keyword>
<dbReference type="EMBL" id="JARBJD010000050">
    <property type="protein sequence ID" value="KAK2956947.1"/>
    <property type="molecule type" value="Genomic_DNA"/>
</dbReference>
<proteinExistence type="predicted"/>
<feature type="region of interest" description="Disordered" evidence="1">
    <location>
        <begin position="79"/>
        <end position="99"/>
    </location>
</feature>
<protein>
    <submittedName>
        <fullName evidence="2">Uncharacterized protein</fullName>
    </submittedName>
</protein>
<sequence>MGWSGRGRTFPTYAILYIAQLTAPVKAKKAENAKAEAALSDSLPMADRSAYAYRALAILSTQDPIDHISPPHLRRDSLRRWTISPTSSPSPSVVSTTFQ</sequence>
<comment type="caution">
    <text evidence="2">The sequence shown here is derived from an EMBL/GenBank/DDBJ whole genome shotgun (WGS) entry which is preliminary data.</text>
</comment>
<evidence type="ECO:0000256" key="1">
    <source>
        <dbReference type="SAM" id="MobiDB-lite"/>
    </source>
</evidence>
<gene>
    <name evidence="2" type="ORF">BLNAU_8022</name>
</gene>
<accession>A0ABQ9XZM6</accession>
<name>A0ABQ9XZM6_9EUKA</name>
<evidence type="ECO:0000313" key="3">
    <source>
        <dbReference type="Proteomes" id="UP001281761"/>
    </source>
</evidence>
<dbReference type="Proteomes" id="UP001281761">
    <property type="component" value="Unassembled WGS sequence"/>
</dbReference>
<evidence type="ECO:0000313" key="2">
    <source>
        <dbReference type="EMBL" id="KAK2956947.1"/>
    </source>
</evidence>
<organism evidence="2 3">
    <name type="scientific">Blattamonas nauphoetae</name>
    <dbReference type="NCBI Taxonomy" id="2049346"/>
    <lineage>
        <taxon>Eukaryota</taxon>
        <taxon>Metamonada</taxon>
        <taxon>Preaxostyla</taxon>
        <taxon>Oxymonadida</taxon>
        <taxon>Blattamonas</taxon>
    </lineage>
</organism>
<feature type="compositionally biased region" description="Low complexity" evidence="1">
    <location>
        <begin position="84"/>
        <end position="99"/>
    </location>
</feature>
<reference evidence="2 3" key="1">
    <citation type="journal article" date="2022" name="bioRxiv">
        <title>Genomics of Preaxostyla Flagellates Illuminates Evolutionary Transitions and the Path Towards Mitochondrial Loss.</title>
        <authorList>
            <person name="Novak L.V.F."/>
            <person name="Treitli S.C."/>
            <person name="Pyrih J."/>
            <person name="Halakuc P."/>
            <person name="Pipaliya S.V."/>
            <person name="Vacek V."/>
            <person name="Brzon O."/>
            <person name="Soukal P."/>
            <person name="Eme L."/>
            <person name="Dacks J.B."/>
            <person name="Karnkowska A."/>
            <person name="Elias M."/>
            <person name="Hampl V."/>
        </authorList>
    </citation>
    <scope>NUCLEOTIDE SEQUENCE [LARGE SCALE GENOMIC DNA]</scope>
    <source>
        <strain evidence="2">NAU3</strain>
        <tissue evidence="2">Gut</tissue>
    </source>
</reference>